<organism evidence="1 2">
    <name type="scientific">Treponema phagedenis</name>
    <dbReference type="NCBI Taxonomy" id="162"/>
    <lineage>
        <taxon>Bacteria</taxon>
        <taxon>Pseudomonadati</taxon>
        <taxon>Spirochaetota</taxon>
        <taxon>Spirochaetia</taxon>
        <taxon>Spirochaetales</taxon>
        <taxon>Treponemataceae</taxon>
        <taxon>Treponema</taxon>
    </lineage>
</organism>
<reference evidence="2" key="1">
    <citation type="submission" date="2015-01" db="EMBL/GenBank/DDBJ databases">
        <authorList>
            <person name="Manzoor Shahid"/>
            <person name="Zubair Saima"/>
        </authorList>
    </citation>
    <scope>NUCLEOTIDE SEQUENCE [LARGE SCALE GENOMIC DNA]</scope>
    <source>
        <strain evidence="2">V1</strain>
    </source>
</reference>
<protein>
    <submittedName>
        <fullName evidence="1">Uncharacterized protein</fullName>
    </submittedName>
</protein>
<dbReference type="EMBL" id="CDNC01000045">
    <property type="protein sequence ID" value="CEM62766.1"/>
    <property type="molecule type" value="Genomic_DNA"/>
</dbReference>
<evidence type="ECO:0000313" key="1">
    <source>
        <dbReference type="EMBL" id="CEM62766.1"/>
    </source>
</evidence>
<name>A0A0B7H1C3_TREPH</name>
<sequence length="48" mass="5305">MRERLGGRRALFQKCEAGSFGGADFCRQTAAALAEPGMTRRHPYFGTK</sequence>
<evidence type="ECO:0000313" key="2">
    <source>
        <dbReference type="Proteomes" id="UP000042527"/>
    </source>
</evidence>
<accession>A0A0B7H1C3</accession>
<proteinExistence type="predicted"/>
<keyword evidence="2" id="KW-1185">Reference proteome</keyword>
<dbReference type="AlphaFoldDB" id="A0A0B7H1C3"/>
<dbReference type="Proteomes" id="UP000042527">
    <property type="component" value="Unassembled WGS sequence"/>
</dbReference>
<gene>
    <name evidence="1" type="ORF">TPHV1_50026</name>
</gene>